<dbReference type="GO" id="GO:0039694">
    <property type="term" value="P:viral RNA genome replication"/>
    <property type="evidence" value="ECO:0007669"/>
    <property type="project" value="InterPro"/>
</dbReference>
<reference evidence="22" key="2">
    <citation type="submission" date="2017-08" db="EMBL/GenBank/DDBJ databases">
        <authorList>
            <person name="de Groot N.N."/>
        </authorList>
    </citation>
    <scope>NUCLEOTIDE SEQUENCE</scope>
    <source>
        <strain evidence="22">Ng106</strain>
    </source>
</reference>
<evidence type="ECO:0000256" key="3">
    <source>
        <dbReference type="ARBA" id="ARBA00022520"/>
    </source>
</evidence>
<keyword evidence="7" id="KW-0548">Nucleotidyltransferase</keyword>
<comment type="catalytic activity">
    <reaction evidence="17">
        <text>RNA(n) + a ribonucleoside 5'-triphosphate = RNA(n+1) + diphosphate</text>
        <dbReference type="Rhea" id="RHEA:21248"/>
        <dbReference type="Rhea" id="RHEA-COMP:14527"/>
        <dbReference type="Rhea" id="RHEA-COMP:17342"/>
        <dbReference type="ChEBI" id="CHEBI:33019"/>
        <dbReference type="ChEBI" id="CHEBI:61557"/>
        <dbReference type="ChEBI" id="CHEBI:140395"/>
        <dbReference type="EC" id="2.7.7.48"/>
    </reaction>
</comment>
<evidence type="ECO:0000259" key="21">
    <source>
        <dbReference type="PROSITE" id="PS51868"/>
    </source>
</evidence>
<dbReference type="InterPro" id="IPR043502">
    <property type="entry name" value="DNA/RNA_pol_sf"/>
</dbReference>
<keyword evidence="9" id="KW-0688">Ribosomal frameshifting</keyword>
<dbReference type="InterPro" id="IPR001795">
    <property type="entry name" value="RNA-dir_pol_luteovirus"/>
</dbReference>
<dbReference type="GO" id="GO:0000166">
    <property type="term" value="F:nucleotide binding"/>
    <property type="evidence" value="ECO:0007669"/>
    <property type="project" value="UniProtKB-KW"/>
</dbReference>
<dbReference type="GO" id="GO:0033644">
    <property type="term" value="C:host cell membrane"/>
    <property type="evidence" value="ECO:0007669"/>
    <property type="project" value="UniProtKB-SubCell"/>
</dbReference>
<dbReference type="GO" id="GO:0004252">
    <property type="term" value="F:serine-type endopeptidase activity"/>
    <property type="evidence" value="ECO:0007669"/>
    <property type="project" value="InterPro"/>
</dbReference>
<comment type="function">
    <text evidence="16">Covalently attached to the 5' extremity of the genomic and subgenomic RNAs. It may serve as a primer for the replicase.</text>
</comment>
<keyword evidence="10" id="KW-0378">Hydrolase</keyword>
<dbReference type="GO" id="GO:0003723">
    <property type="term" value="F:RNA binding"/>
    <property type="evidence" value="ECO:0007669"/>
    <property type="project" value="InterPro"/>
</dbReference>
<dbReference type="GO" id="GO:0016020">
    <property type="term" value="C:membrane"/>
    <property type="evidence" value="ECO:0007669"/>
    <property type="project" value="InterPro"/>
</dbReference>
<dbReference type="PROSITE" id="PS51868">
    <property type="entry name" value="PEPTIDASE_S39"/>
    <property type="match status" value="1"/>
</dbReference>
<feature type="domain" description="Peptidase S39" evidence="21">
    <location>
        <begin position="136"/>
        <end position="330"/>
    </location>
</feature>
<evidence type="ECO:0000259" key="20">
    <source>
        <dbReference type="PROSITE" id="PS50507"/>
    </source>
</evidence>
<dbReference type="Pfam" id="PF02123">
    <property type="entry name" value="RdRP_4"/>
    <property type="match status" value="1"/>
</dbReference>
<dbReference type="GO" id="GO:0006351">
    <property type="term" value="P:DNA-templated transcription"/>
    <property type="evidence" value="ECO:0007669"/>
    <property type="project" value="InterPro"/>
</dbReference>
<evidence type="ECO:0000256" key="6">
    <source>
        <dbReference type="ARBA" id="ARBA00022692"/>
    </source>
</evidence>
<dbReference type="InterPro" id="IPR007094">
    <property type="entry name" value="RNA-dir_pol_PSvirus"/>
</dbReference>
<evidence type="ECO:0000256" key="4">
    <source>
        <dbReference type="ARBA" id="ARBA00022670"/>
    </source>
</evidence>
<evidence type="ECO:0000256" key="17">
    <source>
        <dbReference type="ARBA" id="ARBA00048744"/>
    </source>
</evidence>
<feature type="region of interest" description="Disordered" evidence="18">
    <location>
        <begin position="945"/>
        <end position="999"/>
    </location>
</feature>
<evidence type="ECO:0000256" key="7">
    <source>
        <dbReference type="ARBA" id="ARBA00022695"/>
    </source>
</evidence>
<evidence type="ECO:0000256" key="13">
    <source>
        <dbReference type="ARBA" id="ARBA00022953"/>
    </source>
</evidence>
<keyword evidence="8" id="KW-0547">Nucleotide-binding</keyword>
<keyword evidence="14 19" id="KW-1133">Transmembrane helix</keyword>
<evidence type="ECO:0000256" key="10">
    <source>
        <dbReference type="ARBA" id="ARBA00022801"/>
    </source>
</evidence>
<keyword evidence="4" id="KW-0645">Protease</keyword>
<evidence type="ECO:0000256" key="15">
    <source>
        <dbReference type="ARBA" id="ARBA00023136"/>
    </source>
</evidence>
<dbReference type="CDD" id="cd23180">
    <property type="entry name" value="ps-ssRNAv_Solemoviridae_RdRp"/>
    <property type="match status" value="1"/>
</dbReference>
<evidence type="ECO:0000256" key="8">
    <source>
        <dbReference type="ARBA" id="ARBA00022741"/>
    </source>
</evidence>
<protein>
    <submittedName>
        <fullName evidence="22">Polyprotein P2ab</fullName>
    </submittedName>
</protein>
<evidence type="ECO:0000256" key="16">
    <source>
        <dbReference type="ARBA" id="ARBA00029410"/>
    </source>
</evidence>
<keyword evidence="11" id="KW-0720">Serine protease</keyword>
<keyword evidence="5" id="KW-0808">Transferase</keyword>
<comment type="subcellular location">
    <subcellularLocation>
        <location evidence="1">Host membrane</location>
        <topology evidence="1">Multi-pass membrane protein</topology>
    </subcellularLocation>
</comment>
<keyword evidence="6 19" id="KW-0812">Transmembrane</keyword>
<evidence type="ECO:0000256" key="2">
    <source>
        <dbReference type="ARBA" id="ARBA00022484"/>
    </source>
</evidence>
<keyword evidence="12" id="KW-1043">Host membrane</keyword>
<evidence type="ECO:0000256" key="5">
    <source>
        <dbReference type="ARBA" id="ARBA00022679"/>
    </source>
</evidence>
<evidence type="ECO:0000256" key="9">
    <source>
        <dbReference type="ARBA" id="ARBA00022758"/>
    </source>
</evidence>
<accession>A0A291EWP2</accession>
<feature type="compositionally biased region" description="Low complexity" evidence="18">
    <location>
        <begin position="972"/>
        <end position="986"/>
    </location>
</feature>
<dbReference type="PRINTS" id="PR00914">
    <property type="entry name" value="LVIRUSRNAPOL"/>
</dbReference>
<evidence type="ECO:0000256" key="18">
    <source>
        <dbReference type="SAM" id="MobiDB-lite"/>
    </source>
</evidence>
<dbReference type="SUPFAM" id="SSF56672">
    <property type="entry name" value="DNA/RNA polymerases"/>
    <property type="match status" value="1"/>
</dbReference>
<dbReference type="GO" id="GO:0003968">
    <property type="term" value="F:RNA-directed RNA polymerase activity"/>
    <property type="evidence" value="ECO:0007669"/>
    <property type="project" value="UniProtKB-KW"/>
</dbReference>
<dbReference type="InterPro" id="IPR043504">
    <property type="entry name" value="Peptidase_S1_PA_chymotrypsin"/>
</dbReference>
<keyword evidence="15 19" id="KW-0472">Membrane</keyword>
<evidence type="ECO:0000256" key="1">
    <source>
        <dbReference type="ARBA" id="ARBA00004301"/>
    </source>
</evidence>
<feature type="transmembrane region" description="Helical" evidence="19">
    <location>
        <begin position="21"/>
        <end position="37"/>
    </location>
</feature>
<evidence type="ECO:0000256" key="19">
    <source>
        <dbReference type="SAM" id="Phobius"/>
    </source>
</evidence>
<keyword evidence="2" id="KW-0696">RNA-directed RNA polymerase</keyword>
<dbReference type="SUPFAM" id="SSF50494">
    <property type="entry name" value="Trypsin-like serine proteases"/>
    <property type="match status" value="1"/>
</dbReference>
<sequence length="999" mass="110615">MGSSVVGRFLTRTKETTRVDSSLLIVLAGLIAAAIVSERLPVTASFWAIPSAIIANWIVLSAHESFSRFVEGVEIEPMSTLRYGKVQSAPRFDPSRGYVVDVSYNGHVIPVILDFATTTALSVPQRVNPGVSMEASRGGLPPTSVKLEDVPPSVVVLYHDSVRLGLGTRVRTPTGRDLLMTNHHIAALEPNGIAYKGHLKKVALDTPVIACDHPHIDCAFYEVPPRIWSLLGVKSASLKPLVKQTAVSLFGGSSSTDFSSCVGIAQIGDNPFLIRHQSTTCSGWSGSPLYHKGCVVGLHIGAADGYNVASNVAWYFHTFKKEVVVESPFEIYGKFREANSEEYDESLKHGVEYAEYDFSGDTIRASSNTWVRERTKYHAEERRKSGQLSWADRFGDDSGEDVDIETSHPVAPSISRARRKRSKRVEQFVDAVSECSFSFESAHEGIVPETSAYDHVPLNLPGGGLEPSGESALGRLIQLGEYRWDSLGDSLPSDGMPFSYVGKSGVIFGEHAGKSICAAVKDAISVFPDLEGFGWPERGSKAELDSLILQAGRFNRTVCPSGLAQAVQSLQEKYPKVPPRRCLRDEWRFDDIFDEVERILCETGEVNSASSPGVPLAGLANSNGEVRGLARDLVCLAVVERLNALASVDPRQHNWTPRELVEKGLCDPVRLFVKNEPHPRKKLLERRFRLISSVSLVDQLVERMLFGPQNNTEISTWWQWPSKPGMGLLTPEQIRLVWDDVFQKHQAHPAAEADISGFDWSVQDWELWSDLAIRINRGNFQGNLRRAAISRYYCFMNSVFQLSDGTLIQQELPGLMKSGSYCTSSTNSRIRCLMAELIGSPWCIAMGDDSVEGWIEGAQSKYAELGHTCKEYYPCKTKGRELLEFNFCSHLIRRGHAELTSWPKALFRFLSSRHEDFEDLWVELHTCGVWSRIERYLRGIGRVSHKDGQEGQENQLQPGAARKEEEPTPAWSFGGAPASTGSSGSGLPDIWDGSWSTIF</sequence>
<keyword evidence="13" id="KW-0693">Viral RNA replication</keyword>
<evidence type="ECO:0000256" key="11">
    <source>
        <dbReference type="ARBA" id="ARBA00022825"/>
    </source>
</evidence>
<evidence type="ECO:0000256" key="14">
    <source>
        <dbReference type="ARBA" id="ARBA00022989"/>
    </source>
</evidence>
<organism evidence="22">
    <name type="scientific">Rice yellow mottle virus</name>
    <dbReference type="NCBI Taxonomy" id="31744"/>
    <lineage>
        <taxon>Viruses</taxon>
        <taxon>Riboviria</taxon>
        <taxon>Orthornavirae</taxon>
        <taxon>Pisuviricota</taxon>
        <taxon>Pisoniviricetes</taxon>
        <taxon>Sobelivirales</taxon>
        <taxon>Solemoviridae</taxon>
        <taxon>Sobemovirus</taxon>
        <taxon>Sobemovirus RYMV</taxon>
    </lineage>
</organism>
<evidence type="ECO:0000256" key="12">
    <source>
        <dbReference type="ARBA" id="ARBA00022870"/>
    </source>
</evidence>
<proteinExistence type="predicted"/>
<dbReference type="Gene3D" id="2.40.10.10">
    <property type="entry name" value="Trypsin-like serine proteases"/>
    <property type="match status" value="2"/>
</dbReference>
<evidence type="ECO:0000313" key="22">
    <source>
        <dbReference type="EMBL" id="ATG23971.1"/>
    </source>
</evidence>
<dbReference type="InterPro" id="IPR009003">
    <property type="entry name" value="Peptidase_S1_PA"/>
</dbReference>
<dbReference type="InterPro" id="IPR000382">
    <property type="entry name" value="Peptidase_S39B_luteovirus"/>
</dbReference>
<feature type="domain" description="RdRp catalytic" evidence="20">
    <location>
        <begin position="748"/>
        <end position="862"/>
    </location>
</feature>
<dbReference type="GO" id="GO:0075523">
    <property type="term" value="P:viral translational frameshifting"/>
    <property type="evidence" value="ECO:0007669"/>
    <property type="project" value="UniProtKB-KW"/>
</dbReference>
<name>A0A291EWP2_9VIRU</name>
<reference evidence="22" key="1">
    <citation type="journal article" date="2016" name="Front. Plant Sci.">
        <title>Mutations in Rice yellow mottle virus Polyprotein P2a Involved in RYMV2 Gene Resistance Breakdown.</title>
        <authorList>
            <person name="Pinel-Galzi A."/>
            <person name="Dubreuil-Tranchant C."/>
            <person name="Hebrard E."/>
            <person name="Mariac C."/>
            <person name="Ghesquiere A."/>
            <person name="Albar L."/>
        </authorList>
    </citation>
    <scope>NUCLEOTIDE SEQUENCE</scope>
    <source>
        <strain evidence="22">Ng106</strain>
    </source>
</reference>
<dbReference type="PROSITE" id="PS50507">
    <property type="entry name" value="RDRP_SSRNA_POS"/>
    <property type="match status" value="1"/>
</dbReference>
<keyword evidence="3" id="KW-0191">Covalent protein-RNA linkage</keyword>
<gene>
    <name evidence="22" type="primary">ORF2ab</name>
</gene>
<dbReference type="EMBL" id="MF784437">
    <property type="protein sequence ID" value="ATG23971.1"/>
    <property type="molecule type" value="Genomic_RNA"/>
</dbReference>
<dbReference type="GO" id="GO:0006508">
    <property type="term" value="P:proteolysis"/>
    <property type="evidence" value="ECO:0007669"/>
    <property type="project" value="UniProtKB-KW"/>
</dbReference>